<dbReference type="GO" id="GO:0032259">
    <property type="term" value="P:methylation"/>
    <property type="evidence" value="ECO:0007669"/>
    <property type="project" value="UniProtKB-KW"/>
</dbReference>
<gene>
    <name evidence="2" type="ORF">FHR20_001187</name>
</gene>
<dbReference type="RefSeq" id="WP_167298642.1">
    <property type="nucleotide sequence ID" value="NZ_JAASQV010000001.1"/>
</dbReference>
<organism evidence="2 3">
    <name type="scientific">Sphingomonas leidyi</name>
    <dbReference type="NCBI Taxonomy" id="68569"/>
    <lineage>
        <taxon>Bacteria</taxon>
        <taxon>Pseudomonadati</taxon>
        <taxon>Pseudomonadota</taxon>
        <taxon>Alphaproteobacteria</taxon>
        <taxon>Sphingomonadales</taxon>
        <taxon>Sphingomonadaceae</taxon>
        <taxon>Sphingomonas</taxon>
    </lineage>
</organism>
<dbReference type="CDD" id="cd02440">
    <property type="entry name" value="AdoMet_MTases"/>
    <property type="match status" value="1"/>
</dbReference>
<dbReference type="SUPFAM" id="SSF53335">
    <property type="entry name" value="S-adenosyl-L-methionine-dependent methyltransferases"/>
    <property type="match status" value="1"/>
</dbReference>
<evidence type="ECO:0000313" key="3">
    <source>
        <dbReference type="Proteomes" id="UP000564677"/>
    </source>
</evidence>
<evidence type="ECO:0000313" key="2">
    <source>
        <dbReference type="EMBL" id="NIJ64256.1"/>
    </source>
</evidence>
<evidence type="ECO:0000259" key="1">
    <source>
        <dbReference type="Pfam" id="PF13649"/>
    </source>
</evidence>
<dbReference type="InterPro" id="IPR041698">
    <property type="entry name" value="Methyltransf_25"/>
</dbReference>
<keyword evidence="3" id="KW-1185">Reference proteome</keyword>
<dbReference type="EMBL" id="JAASQV010000001">
    <property type="protein sequence ID" value="NIJ64256.1"/>
    <property type="molecule type" value="Genomic_DNA"/>
</dbReference>
<dbReference type="InterPro" id="IPR029063">
    <property type="entry name" value="SAM-dependent_MTases_sf"/>
</dbReference>
<reference evidence="2 3" key="1">
    <citation type="submission" date="2020-03" db="EMBL/GenBank/DDBJ databases">
        <title>Genomic Encyclopedia of Type Strains, Phase IV (KMG-IV): sequencing the most valuable type-strain genomes for metagenomic binning, comparative biology and taxonomic classification.</title>
        <authorList>
            <person name="Goeker M."/>
        </authorList>
    </citation>
    <scope>NUCLEOTIDE SEQUENCE [LARGE SCALE GENOMIC DNA]</scope>
    <source>
        <strain evidence="2 3">DSM 4733</strain>
    </source>
</reference>
<accession>A0A7X5ZUN7</accession>
<dbReference type="Proteomes" id="UP000564677">
    <property type="component" value="Unassembled WGS sequence"/>
</dbReference>
<protein>
    <submittedName>
        <fullName evidence="2">SAM-dependent methyltransferase</fullName>
    </submittedName>
</protein>
<feature type="domain" description="Methyltransferase" evidence="1">
    <location>
        <begin position="76"/>
        <end position="173"/>
    </location>
</feature>
<dbReference type="Pfam" id="PF13649">
    <property type="entry name" value="Methyltransf_25"/>
    <property type="match status" value="1"/>
</dbReference>
<proteinExistence type="predicted"/>
<name>A0A7X5ZUN7_9SPHN</name>
<dbReference type="AlphaFoldDB" id="A0A7X5ZUN7"/>
<comment type="caution">
    <text evidence="2">The sequence shown here is derived from an EMBL/GenBank/DDBJ whole genome shotgun (WGS) entry which is preliminary data.</text>
</comment>
<keyword evidence="2" id="KW-0808">Transferase</keyword>
<dbReference type="Gene3D" id="3.40.50.150">
    <property type="entry name" value="Vaccinia Virus protein VP39"/>
    <property type="match status" value="1"/>
</dbReference>
<dbReference type="GO" id="GO:0008168">
    <property type="term" value="F:methyltransferase activity"/>
    <property type="evidence" value="ECO:0007669"/>
    <property type="project" value="UniProtKB-KW"/>
</dbReference>
<keyword evidence="2" id="KW-0489">Methyltransferase</keyword>
<sequence length="307" mass="33761">MASLPAFDSTTASAPLNEAADAYDAVGDAYLRYADGDARALFEFSSRYGFADREIWRRIDAELVSIRSSGRTSIRIVDAGCGPGTWLLRCALRARALGFTAVEGLGFDISPAMIDLAVKGRAALNDAAIKLDFTVADITDGLIAEKSADIVLCLYGVLNHLPVSQHQVVASQLAHAGRSLFVTVRTIGSLPSIFIAGIEQARDFHQDNERDRLEIDLVDGRHIEFPSHLFAADEFQALFATYGYVVERTGLDLFHGRFAPDHRWNPEGMADTAFREALERLEHLCANDPCFLDRAAHVLLHVRGRQE</sequence>